<dbReference type="GO" id="GO:0006511">
    <property type="term" value="P:ubiquitin-dependent protein catabolic process"/>
    <property type="evidence" value="ECO:0007669"/>
    <property type="project" value="InterPro"/>
</dbReference>
<dbReference type="InterPro" id="IPR016073">
    <property type="entry name" value="Skp1_comp_POZ"/>
</dbReference>
<dbReference type="CDD" id="cd18322">
    <property type="entry name" value="BTB_POZ_SKP1"/>
    <property type="match status" value="1"/>
</dbReference>
<dbReference type="OrthoDB" id="2342932at2759"/>
<dbReference type="Pfam" id="PF03931">
    <property type="entry name" value="Skp1_POZ"/>
    <property type="match status" value="1"/>
</dbReference>
<dbReference type="PIRSF" id="PIRSF028729">
    <property type="entry name" value="E3_ubiquit_lig_SCF_Skp"/>
    <property type="match status" value="1"/>
</dbReference>
<evidence type="ECO:0000259" key="4">
    <source>
        <dbReference type="Pfam" id="PF01466"/>
    </source>
</evidence>
<evidence type="ECO:0000256" key="3">
    <source>
        <dbReference type="PIRNR" id="PIRNR028729"/>
    </source>
</evidence>
<reference evidence="6 7" key="1">
    <citation type="journal article" date="2007" name="Nature">
        <title>Evolution of genes and genomes on the Drosophila phylogeny.</title>
        <authorList>
            <consortium name="Drosophila 12 Genomes Consortium"/>
            <person name="Clark A.G."/>
            <person name="Eisen M.B."/>
            <person name="Smith D.R."/>
            <person name="Bergman C.M."/>
            <person name="Oliver B."/>
            <person name="Markow T.A."/>
            <person name="Kaufman T.C."/>
            <person name="Kellis M."/>
            <person name="Gelbart W."/>
            <person name="Iyer V.N."/>
            <person name="Pollard D.A."/>
            <person name="Sackton T.B."/>
            <person name="Larracuente A.M."/>
            <person name="Singh N.D."/>
            <person name="Abad J.P."/>
            <person name="Abt D.N."/>
            <person name="Adryan B."/>
            <person name="Aguade M."/>
            <person name="Akashi H."/>
            <person name="Anderson W.W."/>
            <person name="Aquadro C.F."/>
            <person name="Ardell D.H."/>
            <person name="Arguello R."/>
            <person name="Artieri C.G."/>
            <person name="Barbash D.A."/>
            <person name="Barker D."/>
            <person name="Barsanti P."/>
            <person name="Batterham P."/>
            <person name="Batzoglou S."/>
            <person name="Begun D."/>
            <person name="Bhutkar A."/>
            <person name="Blanco E."/>
            <person name="Bosak S.A."/>
            <person name="Bradley R.K."/>
            <person name="Brand A.D."/>
            <person name="Brent M.R."/>
            <person name="Brooks A.N."/>
            <person name="Brown R.H."/>
            <person name="Butlin R.K."/>
            <person name="Caggese C."/>
            <person name="Calvi B.R."/>
            <person name="Bernardo de Carvalho A."/>
            <person name="Caspi A."/>
            <person name="Castrezana S."/>
            <person name="Celniker S.E."/>
            <person name="Chang J.L."/>
            <person name="Chapple C."/>
            <person name="Chatterji S."/>
            <person name="Chinwalla A."/>
            <person name="Civetta A."/>
            <person name="Clifton S.W."/>
            <person name="Comeron J.M."/>
            <person name="Costello J.C."/>
            <person name="Coyne J.A."/>
            <person name="Daub J."/>
            <person name="David R.G."/>
            <person name="Delcher A.L."/>
            <person name="Delehaunty K."/>
            <person name="Do C.B."/>
            <person name="Ebling H."/>
            <person name="Edwards K."/>
            <person name="Eickbush T."/>
            <person name="Evans J.D."/>
            <person name="Filipski A."/>
            <person name="Findeiss S."/>
            <person name="Freyhult E."/>
            <person name="Fulton L."/>
            <person name="Fulton R."/>
            <person name="Garcia A.C."/>
            <person name="Gardiner A."/>
            <person name="Garfield D.A."/>
            <person name="Garvin B.E."/>
            <person name="Gibson G."/>
            <person name="Gilbert D."/>
            <person name="Gnerre S."/>
            <person name="Godfrey J."/>
            <person name="Good R."/>
            <person name="Gotea V."/>
            <person name="Gravely B."/>
            <person name="Greenberg A.J."/>
            <person name="Griffiths-Jones S."/>
            <person name="Gross S."/>
            <person name="Guigo R."/>
            <person name="Gustafson E.A."/>
            <person name="Haerty W."/>
            <person name="Hahn M.W."/>
            <person name="Halligan D.L."/>
            <person name="Halpern A.L."/>
            <person name="Halter G.M."/>
            <person name="Han M.V."/>
            <person name="Heger A."/>
            <person name="Hillier L."/>
            <person name="Hinrichs A.S."/>
            <person name="Holmes I."/>
            <person name="Hoskins R.A."/>
            <person name="Hubisz M.J."/>
            <person name="Hultmark D."/>
            <person name="Huntley M.A."/>
            <person name="Jaffe D.B."/>
            <person name="Jagadeeshan S."/>
            <person name="Jeck W.R."/>
            <person name="Johnson J."/>
            <person name="Jones C.D."/>
            <person name="Jordan W.C."/>
            <person name="Karpen G.H."/>
            <person name="Kataoka E."/>
            <person name="Keightley P.D."/>
            <person name="Kheradpour P."/>
            <person name="Kirkness E.F."/>
            <person name="Koerich L.B."/>
            <person name="Kristiansen K."/>
            <person name="Kudrna D."/>
            <person name="Kulathinal R.J."/>
            <person name="Kumar S."/>
            <person name="Kwok R."/>
            <person name="Lander E."/>
            <person name="Langley C.H."/>
            <person name="Lapoint R."/>
            <person name="Lazzaro B.P."/>
            <person name="Lee S.J."/>
            <person name="Levesque L."/>
            <person name="Li R."/>
            <person name="Lin C.F."/>
            <person name="Lin M.F."/>
            <person name="Lindblad-Toh K."/>
            <person name="Llopart A."/>
            <person name="Long M."/>
            <person name="Low L."/>
            <person name="Lozovsky E."/>
            <person name="Lu J."/>
            <person name="Luo M."/>
            <person name="Machado C.A."/>
            <person name="Makalowski W."/>
            <person name="Marzo M."/>
            <person name="Matsuda M."/>
            <person name="Matzkin L."/>
            <person name="McAllister B."/>
            <person name="McBride C.S."/>
            <person name="McKernan B."/>
            <person name="McKernan K."/>
            <person name="Mendez-Lago M."/>
            <person name="Minx P."/>
            <person name="Mollenhauer M.U."/>
            <person name="Montooth K."/>
            <person name="Mount S.M."/>
            <person name="Mu X."/>
            <person name="Myers E."/>
            <person name="Negre B."/>
            <person name="Newfeld S."/>
            <person name="Nielsen R."/>
            <person name="Noor M.A."/>
            <person name="O'Grady P."/>
            <person name="Pachter L."/>
            <person name="Papaceit M."/>
            <person name="Parisi M.J."/>
            <person name="Parisi M."/>
            <person name="Parts L."/>
            <person name="Pedersen J.S."/>
            <person name="Pesole G."/>
            <person name="Phillippy A.M."/>
            <person name="Ponting C.P."/>
            <person name="Pop M."/>
            <person name="Porcelli D."/>
            <person name="Powell J.R."/>
            <person name="Prohaska S."/>
            <person name="Pruitt K."/>
            <person name="Puig M."/>
            <person name="Quesneville H."/>
            <person name="Ram K.R."/>
            <person name="Rand D."/>
            <person name="Rasmussen M.D."/>
            <person name="Reed L.K."/>
            <person name="Reenan R."/>
            <person name="Reily A."/>
            <person name="Remington K.A."/>
            <person name="Rieger T.T."/>
            <person name="Ritchie M.G."/>
            <person name="Robin C."/>
            <person name="Rogers Y.H."/>
            <person name="Rohde C."/>
            <person name="Rozas J."/>
            <person name="Rubenfield M.J."/>
            <person name="Ruiz A."/>
            <person name="Russo S."/>
            <person name="Salzberg S.L."/>
            <person name="Sanchez-Gracia A."/>
            <person name="Saranga D.J."/>
            <person name="Sato H."/>
            <person name="Schaeffer S.W."/>
            <person name="Schatz M.C."/>
            <person name="Schlenke T."/>
            <person name="Schwartz R."/>
            <person name="Segarra C."/>
            <person name="Singh R.S."/>
            <person name="Sirot L."/>
            <person name="Sirota M."/>
            <person name="Sisneros N.B."/>
            <person name="Smith C.D."/>
            <person name="Smith T.F."/>
            <person name="Spieth J."/>
            <person name="Stage D.E."/>
            <person name="Stark A."/>
            <person name="Stephan W."/>
            <person name="Strausberg R.L."/>
            <person name="Strempel S."/>
            <person name="Sturgill D."/>
            <person name="Sutton G."/>
            <person name="Sutton G.G."/>
            <person name="Tao W."/>
            <person name="Teichmann S."/>
            <person name="Tobari Y.N."/>
            <person name="Tomimura Y."/>
            <person name="Tsolas J.M."/>
            <person name="Valente V.L."/>
            <person name="Venter E."/>
            <person name="Venter J.C."/>
            <person name="Vicario S."/>
            <person name="Vieira F.G."/>
            <person name="Vilella A.J."/>
            <person name="Villasante A."/>
            <person name="Walenz B."/>
            <person name="Wang J."/>
            <person name="Wasserman M."/>
            <person name="Watts T."/>
            <person name="Wilson D."/>
            <person name="Wilson R.K."/>
            <person name="Wing R.A."/>
            <person name="Wolfner M.F."/>
            <person name="Wong A."/>
            <person name="Wong G.K."/>
            <person name="Wu C.I."/>
            <person name="Wu G."/>
            <person name="Yamamoto D."/>
            <person name="Yang H.P."/>
            <person name="Yang S.P."/>
            <person name="Yorke J.A."/>
            <person name="Yoshida K."/>
            <person name="Zdobnov E."/>
            <person name="Zhang P."/>
            <person name="Zhang Y."/>
            <person name="Zimin A.V."/>
            <person name="Baldwin J."/>
            <person name="Abdouelleil A."/>
            <person name="Abdulkadir J."/>
            <person name="Abebe A."/>
            <person name="Abera B."/>
            <person name="Abreu J."/>
            <person name="Acer S.C."/>
            <person name="Aftuck L."/>
            <person name="Alexander A."/>
            <person name="An P."/>
            <person name="Anderson E."/>
            <person name="Anderson S."/>
            <person name="Arachi H."/>
            <person name="Azer M."/>
            <person name="Bachantsang P."/>
            <person name="Barry A."/>
            <person name="Bayul T."/>
            <person name="Berlin A."/>
            <person name="Bessette D."/>
            <person name="Bloom T."/>
            <person name="Blye J."/>
            <person name="Boguslavskiy L."/>
            <person name="Bonnet C."/>
            <person name="Boukhgalter B."/>
            <person name="Bourzgui I."/>
            <person name="Brown A."/>
            <person name="Cahill P."/>
            <person name="Channer S."/>
            <person name="Cheshatsang Y."/>
            <person name="Chuda L."/>
            <person name="Citroen M."/>
            <person name="Collymore A."/>
            <person name="Cooke P."/>
            <person name="Costello M."/>
            <person name="D'Aco K."/>
            <person name="Daza R."/>
            <person name="De Haan G."/>
            <person name="DeGray S."/>
            <person name="DeMaso C."/>
            <person name="Dhargay N."/>
            <person name="Dooley K."/>
            <person name="Dooley E."/>
            <person name="Doricent M."/>
            <person name="Dorje P."/>
            <person name="Dorjee K."/>
            <person name="Dupes A."/>
            <person name="Elong R."/>
            <person name="Falk J."/>
            <person name="Farina A."/>
            <person name="Faro S."/>
            <person name="Ferguson D."/>
            <person name="Fisher S."/>
            <person name="Foley C.D."/>
            <person name="Franke A."/>
            <person name="Friedrich D."/>
            <person name="Gadbois L."/>
            <person name="Gearin G."/>
            <person name="Gearin C.R."/>
            <person name="Giannoukos G."/>
            <person name="Goode T."/>
            <person name="Graham J."/>
            <person name="Grandbois E."/>
            <person name="Grewal S."/>
            <person name="Gyaltsen K."/>
            <person name="Hafez N."/>
            <person name="Hagos B."/>
            <person name="Hall J."/>
            <person name="Henson C."/>
            <person name="Hollinger A."/>
            <person name="Honan T."/>
            <person name="Huard M.D."/>
            <person name="Hughes L."/>
            <person name="Hurhula B."/>
            <person name="Husby M.E."/>
            <person name="Kamat A."/>
            <person name="Kanga B."/>
            <person name="Kashin S."/>
            <person name="Khazanovich D."/>
            <person name="Kisner P."/>
            <person name="Lance K."/>
            <person name="Lara M."/>
            <person name="Lee W."/>
            <person name="Lennon N."/>
            <person name="Letendre F."/>
            <person name="LeVine R."/>
            <person name="Lipovsky A."/>
            <person name="Liu X."/>
            <person name="Liu J."/>
            <person name="Liu S."/>
            <person name="Lokyitsang T."/>
            <person name="Lokyitsang Y."/>
            <person name="Lubonja R."/>
            <person name="Lui A."/>
            <person name="MacDonald P."/>
            <person name="Magnisalis V."/>
            <person name="Maru K."/>
            <person name="Matthews C."/>
            <person name="McCusker W."/>
            <person name="McDonough S."/>
            <person name="Mehta T."/>
            <person name="Meldrim J."/>
            <person name="Meneus L."/>
            <person name="Mihai O."/>
            <person name="Mihalev A."/>
            <person name="Mihova T."/>
            <person name="Mittelman R."/>
            <person name="Mlenga V."/>
            <person name="Montmayeur A."/>
            <person name="Mulrain L."/>
            <person name="Navidi A."/>
            <person name="Naylor J."/>
            <person name="Negash T."/>
            <person name="Nguyen T."/>
            <person name="Nguyen N."/>
            <person name="Nicol R."/>
            <person name="Norbu C."/>
            <person name="Norbu N."/>
            <person name="Novod N."/>
            <person name="O'Neill B."/>
            <person name="Osman S."/>
            <person name="Markiewicz E."/>
            <person name="Oyono O.L."/>
            <person name="Patti C."/>
            <person name="Phunkhang P."/>
            <person name="Pierre F."/>
            <person name="Priest M."/>
            <person name="Raghuraman S."/>
            <person name="Rege F."/>
            <person name="Reyes R."/>
            <person name="Rise C."/>
            <person name="Rogov P."/>
            <person name="Ross K."/>
            <person name="Ryan E."/>
            <person name="Settipalli S."/>
            <person name="Shea T."/>
            <person name="Sherpa N."/>
            <person name="Shi L."/>
            <person name="Shih D."/>
            <person name="Sparrow T."/>
            <person name="Spaulding J."/>
            <person name="Stalker J."/>
            <person name="Stange-Thomann N."/>
            <person name="Stavropoulos S."/>
            <person name="Stone C."/>
            <person name="Strader C."/>
            <person name="Tesfaye S."/>
            <person name="Thomson T."/>
            <person name="Thoulutsang Y."/>
            <person name="Thoulutsang D."/>
            <person name="Topham K."/>
            <person name="Topping I."/>
            <person name="Tsamla T."/>
            <person name="Vassiliev H."/>
            <person name="Vo A."/>
            <person name="Wangchuk T."/>
            <person name="Wangdi T."/>
            <person name="Weiand M."/>
            <person name="Wilkinson J."/>
            <person name="Wilson A."/>
            <person name="Yadav S."/>
            <person name="Young G."/>
            <person name="Yu Q."/>
            <person name="Zembek L."/>
            <person name="Zhong D."/>
            <person name="Zimmer A."/>
            <person name="Zwirko Z."/>
            <person name="Jaffe D.B."/>
            <person name="Alvarez P."/>
            <person name="Brockman W."/>
            <person name="Butler J."/>
            <person name="Chin C."/>
            <person name="Gnerre S."/>
            <person name="Grabherr M."/>
            <person name="Kleber M."/>
            <person name="Mauceli E."/>
            <person name="MacCallum I."/>
        </authorList>
    </citation>
    <scope>NUCLEOTIDE SEQUENCE [LARGE SCALE GENOMIC DNA]</scope>
    <source>
        <strain evidence="7">Tucson 14030-0811.24</strain>
    </source>
</reference>
<dbReference type="InterPro" id="IPR016897">
    <property type="entry name" value="SKP1"/>
</dbReference>
<evidence type="ECO:0000256" key="2">
    <source>
        <dbReference type="ARBA" id="ARBA00022786"/>
    </source>
</evidence>
<dbReference type="SUPFAM" id="SSF81382">
    <property type="entry name" value="Skp1 dimerisation domain-like"/>
    <property type="match status" value="1"/>
</dbReference>
<dbReference type="Gene3D" id="3.30.710.10">
    <property type="entry name" value="Potassium Channel Kv1.1, Chain A"/>
    <property type="match status" value="1"/>
</dbReference>
<feature type="domain" description="SKP1 component POZ" evidence="5">
    <location>
        <begin position="2"/>
        <end position="65"/>
    </location>
</feature>
<protein>
    <recommendedName>
        <fullName evidence="8">SKP1 component POZ domain-containing protein</fullName>
    </recommendedName>
</protein>
<evidence type="ECO:0008006" key="8">
    <source>
        <dbReference type="Google" id="ProtNLM"/>
    </source>
</evidence>
<dbReference type="SMR" id="B4ND35"/>
<keyword evidence="2 3" id="KW-0833">Ubl conjugation pathway</keyword>
<dbReference type="STRING" id="7260.B4ND35"/>
<dbReference type="Proteomes" id="UP000007798">
    <property type="component" value="Unassembled WGS sequence"/>
</dbReference>
<dbReference type="PANTHER" id="PTHR11165">
    <property type="entry name" value="SKP1"/>
    <property type="match status" value="1"/>
</dbReference>
<dbReference type="InterPro" id="IPR036296">
    <property type="entry name" value="SKP1-like_dim_sf"/>
</dbReference>
<dbReference type="InterPro" id="IPR001232">
    <property type="entry name" value="SKP1-like"/>
</dbReference>
<dbReference type="InterPro" id="IPR016072">
    <property type="entry name" value="Skp1_comp_dimer"/>
</dbReference>
<proteinExistence type="inferred from homology"/>
<evidence type="ECO:0000259" key="5">
    <source>
        <dbReference type="Pfam" id="PF03931"/>
    </source>
</evidence>
<dbReference type="GO" id="GO:0016567">
    <property type="term" value="P:protein ubiquitination"/>
    <property type="evidence" value="ECO:0007669"/>
    <property type="project" value="UniProtKB-UniPathway"/>
</dbReference>
<dbReference type="InterPro" id="IPR011333">
    <property type="entry name" value="SKP1/BTB/POZ_sf"/>
</dbReference>
<dbReference type="Pfam" id="PF01466">
    <property type="entry name" value="Skp1"/>
    <property type="match status" value="1"/>
</dbReference>
<dbReference type="SUPFAM" id="SSF54695">
    <property type="entry name" value="POZ domain"/>
    <property type="match status" value="1"/>
</dbReference>
<gene>
    <name evidence="6" type="primary">Dwil\GK10153</name>
    <name evidence="6" type="ORF">Dwil_GK10153</name>
</gene>
<name>B4ND35_DROWI</name>
<evidence type="ECO:0000313" key="7">
    <source>
        <dbReference type="Proteomes" id="UP000007798"/>
    </source>
</evidence>
<dbReference type="EMBL" id="CH964239">
    <property type="protein sequence ID" value="EDW82744.2"/>
    <property type="molecule type" value="Genomic_DNA"/>
</dbReference>
<sequence length="150" mass="17002">MPMIKLQSSDMEIFEVDIEVAKCSGTIKTMLESSAVEEDENAVVPVLNVDSTILRKVLTWASHHRYDPQPTEEDESIERRREMIRPWDAHFINVDQGTLFQLILAANYLDMKGLLLLTCKATANIIKGKTPEEICKAFNIQKDPPAAEEK</sequence>
<dbReference type="eggNOG" id="KOG1724">
    <property type="taxonomic scope" value="Eukaryota"/>
</dbReference>
<comment type="pathway">
    <text evidence="3">Protein modification; protein ubiquitination.</text>
</comment>
<dbReference type="InParanoid" id="B4ND35"/>
<feature type="domain" description="SKP1 component dimerisation" evidence="4">
    <location>
        <begin position="112"/>
        <end position="149"/>
    </location>
</feature>
<dbReference type="HOGENOM" id="CLU_059252_7_0_1"/>
<accession>B4ND35</accession>
<dbReference type="FunFam" id="3.30.710.10:FF:000026">
    <property type="entry name" value="E3 ubiquitin ligase complex SCF subunit"/>
    <property type="match status" value="1"/>
</dbReference>
<dbReference type="AlphaFoldDB" id="B4ND35"/>
<organism evidence="6 7">
    <name type="scientific">Drosophila willistoni</name>
    <name type="common">Fruit fly</name>
    <dbReference type="NCBI Taxonomy" id="7260"/>
    <lineage>
        <taxon>Eukaryota</taxon>
        <taxon>Metazoa</taxon>
        <taxon>Ecdysozoa</taxon>
        <taxon>Arthropoda</taxon>
        <taxon>Hexapoda</taxon>
        <taxon>Insecta</taxon>
        <taxon>Pterygota</taxon>
        <taxon>Neoptera</taxon>
        <taxon>Endopterygota</taxon>
        <taxon>Diptera</taxon>
        <taxon>Brachycera</taxon>
        <taxon>Muscomorpha</taxon>
        <taxon>Ephydroidea</taxon>
        <taxon>Drosophilidae</taxon>
        <taxon>Drosophila</taxon>
        <taxon>Sophophora</taxon>
    </lineage>
</organism>
<dbReference type="UniPathway" id="UPA00143"/>
<keyword evidence="7" id="KW-1185">Reference proteome</keyword>
<evidence type="ECO:0000313" key="6">
    <source>
        <dbReference type="EMBL" id="EDW82744.2"/>
    </source>
</evidence>
<dbReference type="SMART" id="SM00512">
    <property type="entry name" value="Skp1"/>
    <property type="match status" value="1"/>
</dbReference>
<comment type="similarity">
    <text evidence="1 3">Belongs to the SKP1 family.</text>
</comment>
<evidence type="ECO:0000256" key="1">
    <source>
        <dbReference type="ARBA" id="ARBA00009993"/>
    </source>
</evidence>